<dbReference type="PANTHER" id="PTHR43308:SF5">
    <property type="entry name" value="S-LAYER PROTEIN _ PEPTIDOGLYCAN ENDO-BETA-N-ACETYLGLUCOSAMINIDASE"/>
    <property type="match status" value="1"/>
</dbReference>
<feature type="domain" description="Big-1" evidence="3">
    <location>
        <begin position="1122"/>
        <end position="1223"/>
    </location>
</feature>
<dbReference type="RefSeq" id="WP_161743817.1">
    <property type="nucleotide sequence ID" value="NZ_JAAAMV010000009.1"/>
</dbReference>
<feature type="signal peptide" evidence="2">
    <location>
        <begin position="1"/>
        <end position="37"/>
    </location>
</feature>
<evidence type="ECO:0000256" key="2">
    <source>
        <dbReference type="SAM" id="SignalP"/>
    </source>
</evidence>
<reference evidence="5 6" key="1">
    <citation type="submission" date="2020-01" db="EMBL/GenBank/DDBJ databases">
        <title>Paenibacillus soybeanensis sp. nov. isolated from the nodules of soybean (Glycine max(L.) Merr).</title>
        <authorList>
            <person name="Wang H."/>
        </authorList>
    </citation>
    <scope>NUCLEOTIDE SEQUENCE [LARGE SCALE GENOMIC DNA]</scope>
    <source>
        <strain evidence="5 6">T1</strain>
    </source>
</reference>
<dbReference type="Proteomes" id="UP000665561">
    <property type="component" value="Unassembled WGS sequence"/>
</dbReference>
<proteinExistence type="inferred from homology"/>
<dbReference type="Pfam" id="PF13620">
    <property type="entry name" value="CarboxypepD_reg"/>
    <property type="match status" value="1"/>
</dbReference>
<dbReference type="InterPro" id="IPR040853">
    <property type="entry name" value="RapA2_cadherin-like"/>
</dbReference>
<gene>
    <name evidence="5" type="ORF">GT019_14105</name>
</gene>
<feature type="chain" id="PRO_5046953840" evidence="2">
    <location>
        <begin position="38"/>
        <end position="1893"/>
    </location>
</feature>
<dbReference type="Gene3D" id="2.60.40.1120">
    <property type="entry name" value="Carboxypeptidase-like, regulatory domain"/>
    <property type="match status" value="1"/>
</dbReference>
<dbReference type="Pfam" id="PF00395">
    <property type="entry name" value="SLH"/>
    <property type="match status" value="2"/>
</dbReference>
<evidence type="ECO:0000313" key="6">
    <source>
        <dbReference type="Proteomes" id="UP000665561"/>
    </source>
</evidence>
<dbReference type="InterPro" id="IPR051465">
    <property type="entry name" value="Cell_Envelope_Struct_Comp"/>
</dbReference>
<feature type="domain" description="SLH" evidence="4">
    <location>
        <begin position="1729"/>
        <end position="1792"/>
    </location>
</feature>
<dbReference type="Gene3D" id="2.60.40.10">
    <property type="entry name" value="Immunoglobulins"/>
    <property type="match status" value="2"/>
</dbReference>
<dbReference type="InterPro" id="IPR001119">
    <property type="entry name" value="SLH_dom"/>
</dbReference>
<name>A0ABW9XQV7_9BACL</name>
<dbReference type="SMART" id="SM00634">
    <property type="entry name" value="BID_1"/>
    <property type="match status" value="1"/>
</dbReference>
<accession>A0ABW9XQV7</accession>
<keyword evidence="2" id="KW-0732">Signal</keyword>
<dbReference type="PROSITE" id="PS51272">
    <property type="entry name" value="SLH"/>
    <property type="match status" value="2"/>
</dbReference>
<dbReference type="PROSITE" id="PS51127">
    <property type="entry name" value="BIG1"/>
    <property type="match status" value="1"/>
</dbReference>
<comment type="caution">
    <text evidence="5">The sequence shown here is derived from an EMBL/GenBank/DDBJ whole genome shotgun (WGS) entry which is preliminary data.</text>
</comment>
<evidence type="ECO:0000259" key="4">
    <source>
        <dbReference type="PROSITE" id="PS51272"/>
    </source>
</evidence>
<evidence type="ECO:0000313" key="5">
    <source>
        <dbReference type="EMBL" id="NBD25014.1"/>
    </source>
</evidence>
<protein>
    <submittedName>
        <fullName evidence="5">Tandem-95 repeat protein</fullName>
    </submittedName>
</protein>
<sequence length="1893" mass="199577">MASTTRLFSRWRKPVSALLAGALLATSAAIVPPKAFASVAEGLQVVNVANNVMNFGQPVSRTGTDKDLGAVYTYANVITRDGITVDAKVTIEARNSATLAQFDNNFPSDADLQKRLNPWVTTTGEGSFTLKIDFYDQATGLPVQLQNFYMTVIDVDGDNSNSEFIEASAFASYTLSSKYTSSSNPTGLTVSSVTGGKLRFKGILDGINGTVFNDRDSFVTNYTAPISSMKVVVGNTGTMSSRQFSINFGASGVGQFLEPIQTINNPNAPTLTVGIADGGDGHLTPGADNLAQVIVSGDVNPGAGSSVTGQPVTIILKDAANGTKSYSANVDGEGHYELPIDLAAFPKGPINAEASVVNTDGNPSAVPATASTIKDNTAPIAADIAKNGSEDQPVAFAAADFTSRFTDADGADVLTKVKLTDLPEHGTLYLGDTPVTDGQEILAAELGSLTFFPDESWTGSTGFSWNGFDGSTYAAAPANVAIAIAGVNHAPTVSNISKNGTEDEPVTFADEDFTGKFNDPDANSLATVKVTSLPAQGMLALSGTPVAVGQEIPASELDELTFVPAESWTGNTSFTWNGSDGMTYASVPANVTITIAPGNVAPTVADIAKSGTEDQPVAFAATDFTSQFTDPDEDDELVFAKLTNLPAYGKLKLDGTDVTEGQEIAAGDLDKLSFVPAANVSGIMTFTWNGSDGKLYAPAPAIVKITIAAVNDVPTVTDIAKNGAEDETLPFEAGDFTSKFADMDQLDRLVRVQLTSLPANGTLKLNGEAVTEGQEVDAEELSGLTFLPAADWNGTTTFHWNGSDGKAYAADVATVTITIGEANDKPVANPQTVAADQELPAVITLSGSDPETPAGELTYSIVTGPQHGEGSLSGNEYTYTPADGYTGSDTLTFTVSDGTLTSDPATVTITVNPLTPLDGWAGERKQSETTPYVIVSPGSPLKLSAASSLEAVKVTATVYGTTTDLTLTNADTAVEDGKKTWAATGHRLPDTIASGDYSVQFVAYDRDGHVLQTEKPSRVGEDNAYHVRAQDNLKGTISAQENNEPIGGASVALYDSTGTVPIGTPFVTAADGKYQFTNIKTGNYLVIVKKDGFGTKRSAVRALPENLTDTDIVRDYELVPFAMTLSASPSAIVGDGVSTSALKAVLTDKDGKPIAGVGVAFSAPRGTFAGGSEATTDKDGVAVVTYKSEAIEGILSQNIVVTATVDDPEHNLYAVDQMIVTFQPASIKGVITDNNVDVDHDGKPDPIAGAVVRITKDFDGDGVIDFAGEAITNADGSYSIAIPRGDEEYDVAITRTIERDGQQKTVTFNQKAQVGAVTGRGEETFASTKTVSGIIGTKDSNGKAVLSPPVASNLVIYLKDGNGDYVLDGVTGEPKRFPVRADGVFSADDLAVGTYGMEVRFVHADGEEIILNQLADGSLPKVGVTDDGQLNITQELIDPYGTITNIKTEKEIEGAHVVLYYADTPRNRGKGITPGTEVTLPALTGFAPNDNANPQDSNAFGKYAYMVYGHTDYYLIATKAGYSTYTSPTLSVETAIVRHDFGMAPIESPPFVSPPVTPPAKADVDAATNLQLDGTVYPEGSKVPVAVQFSDLSDAAIEGGKVTLQLPDGVKVDNADGGTVDGAVITWTIPHADPSKTNTFHPVLVLPQIGGKTQTLELVSDFRYDGKLLHPEWSASSVKLTVVSDRFGDQEHQRYIQGYPDHMFHTDRSLTRAELAAIMARLIGKYDGADPEYKDVPTAHWASGYIRAVTAEGLFQGYEDNRFLPDQPVSRAELTAVMARFLHLKTGTPIALHFKDIQGNWASSAIEALYRNHMISGYGDGTFKPNSAIKRVEAVVLINAMLFRGPLTDIDPTFPDVPASFWGFGQIEEASVSHASNWNDEGQEHFISKLQTK</sequence>
<dbReference type="Pfam" id="PF17963">
    <property type="entry name" value="Big_9"/>
    <property type="match status" value="1"/>
</dbReference>
<dbReference type="EMBL" id="JAAAMV010000009">
    <property type="protein sequence ID" value="NBD25014.1"/>
    <property type="molecule type" value="Genomic_DNA"/>
</dbReference>
<dbReference type="NCBIfam" id="NF012211">
    <property type="entry name" value="tand_rpt_95"/>
    <property type="match status" value="1"/>
</dbReference>
<organism evidence="5 6">
    <name type="scientific">Paenibacillus glycinis</name>
    <dbReference type="NCBI Taxonomy" id="2697035"/>
    <lineage>
        <taxon>Bacteria</taxon>
        <taxon>Bacillati</taxon>
        <taxon>Bacillota</taxon>
        <taxon>Bacilli</taxon>
        <taxon>Bacillales</taxon>
        <taxon>Paenibacillaceae</taxon>
        <taxon>Paenibacillus</taxon>
    </lineage>
</organism>
<dbReference type="SUPFAM" id="SSF49373">
    <property type="entry name" value="Invasin/intimin cell-adhesion fragments"/>
    <property type="match status" value="1"/>
</dbReference>
<feature type="domain" description="SLH" evidence="4">
    <location>
        <begin position="1794"/>
        <end position="1852"/>
    </location>
</feature>
<dbReference type="PANTHER" id="PTHR43308">
    <property type="entry name" value="OUTER MEMBRANE PROTEIN ALPHA-RELATED"/>
    <property type="match status" value="1"/>
</dbReference>
<dbReference type="SUPFAM" id="SSF49478">
    <property type="entry name" value="Cna protein B-type domain"/>
    <property type="match status" value="1"/>
</dbReference>
<dbReference type="InterPro" id="IPR003344">
    <property type="entry name" value="Big_1_dom"/>
</dbReference>
<dbReference type="Pfam" id="PF17803">
    <property type="entry name" value="Cadherin_4"/>
    <property type="match status" value="3"/>
</dbReference>
<dbReference type="Gene3D" id="2.60.40.3440">
    <property type="match status" value="1"/>
</dbReference>
<comment type="similarity">
    <text evidence="1">Belongs to the intimin/invasin family.</text>
</comment>
<evidence type="ECO:0000259" key="3">
    <source>
        <dbReference type="PROSITE" id="PS51127"/>
    </source>
</evidence>
<keyword evidence="6" id="KW-1185">Reference proteome</keyword>
<dbReference type="InterPro" id="IPR013783">
    <property type="entry name" value="Ig-like_fold"/>
</dbReference>
<dbReference type="Pfam" id="PF02369">
    <property type="entry name" value="Big_1"/>
    <property type="match status" value="1"/>
</dbReference>
<dbReference type="InterPro" id="IPR008964">
    <property type="entry name" value="Invasin/intimin_cell_adhesion"/>
</dbReference>
<evidence type="ECO:0000256" key="1">
    <source>
        <dbReference type="ARBA" id="ARBA00010116"/>
    </source>
</evidence>